<evidence type="ECO:0000313" key="1">
    <source>
        <dbReference type="Proteomes" id="UP000504637"/>
    </source>
</evidence>
<keyword evidence="1" id="KW-1185">Reference proteome</keyword>
<reference evidence="2" key="1">
    <citation type="submission" date="2020-01" db="EMBL/GenBank/DDBJ databases">
        <authorList>
            <consortium name="DOE Joint Genome Institute"/>
            <person name="Haridas S."/>
            <person name="Albert R."/>
            <person name="Binder M."/>
            <person name="Bloem J."/>
            <person name="Labutti K."/>
            <person name="Salamov A."/>
            <person name="Andreopoulos B."/>
            <person name="Baker S.E."/>
            <person name="Barry K."/>
            <person name="Bills G."/>
            <person name="Bluhm B.H."/>
            <person name="Cannon C."/>
            <person name="Castanera R."/>
            <person name="Culley D.E."/>
            <person name="Daum C."/>
            <person name="Ezra D."/>
            <person name="Gonzalez J.B."/>
            <person name="Henrissat B."/>
            <person name="Kuo A."/>
            <person name="Liang C."/>
            <person name="Lipzen A."/>
            <person name="Lutzoni F."/>
            <person name="Magnuson J."/>
            <person name="Mondo S."/>
            <person name="Nolan M."/>
            <person name="Ohm R."/>
            <person name="Pangilinan J."/>
            <person name="Park H.-J."/>
            <person name="Ramirez L."/>
            <person name="Alfaro M."/>
            <person name="Sun H."/>
            <person name="Tritt A."/>
            <person name="Yoshinaga Y."/>
            <person name="Zwiers L.-H."/>
            <person name="Turgeon B.G."/>
            <person name="Goodwin S.B."/>
            <person name="Spatafora J.W."/>
            <person name="Crous P.W."/>
            <person name="Grigoriev I.V."/>
        </authorList>
    </citation>
    <scope>NUCLEOTIDE SEQUENCE</scope>
    <source>
        <strain evidence="2">CBS 342.82</strain>
    </source>
</reference>
<accession>A0A6J3M621</accession>
<gene>
    <name evidence="2" type="ORF">K489DRAFT_197033</name>
</gene>
<dbReference type="AlphaFoldDB" id="A0A6J3M621"/>
<dbReference type="GeneID" id="54357376"/>
<organism evidence="2">
    <name type="scientific">Dissoconium aciculare CBS 342.82</name>
    <dbReference type="NCBI Taxonomy" id="1314786"/>
    <lineage>
        <taxon>Eukaryota</taxon>
        <taxon>Fungi</taxon>
        <taxon>Dikarya</taxon>
        <taxon>Ascomycota</taxon>
        <taxon>Pezizomycotina</taxon>
        <taxon>Dothideomycetes</taxon>
        <taxon>Dothideomycetidae</taxon>
        <taxon>Mycosphaerellales</taxon>
        <taxon>Dissoconiaceae</taxon>
        <taxon>Dissoconium</taxon>
    </lineage>
</organism>
<sequence length="184" mass="20674">MFLRRRRRAFHSIPSRTRFGEEIPSRRFLFPPSDVVRQNGRRSTSGVDLVGFGGGGKDLRNMDACIDGIALGFVASFKLRASLGCRQTRSRMQQRGVRKRGRAAAFMRQARQPYGLGEARWGSRPSEHRAPTVMTREGKQEGQGCHAQTTRCKARCLCVKARQGTKIVRVGQRKVERVRSGVEG</sequence>
<evidence type="ECO:0000313" key="2">
    <source>
        <dbReference type="RefSeq" id="XP_033460516.1"/>
    </source>
</evidence>
<name>A0A6J3M621_9PEZI</name>
<protein>
    <submittedName>
        <fullName evidence="2">Uncharacterized protein</fullName>
    </submittedName>
</protein>
<proteinExistence type="predicted"/>
<dbReference type="Proteomes" id="UP000504637">
    <property type="component" value="Unplaced"/>
</dbReference>
<reference evidence="2" key="2">
    <citation type="submission" date="2020-04" db="EMBL/GenBank/DDBJ databases">
        <authorList>
            <consortium name="NCBI Genome Project"/>
        </authorList>
    </citation>
    <scope>NUCLEOTIDE SEQUENCE</scope>
    <source>
        <strain evidence="2">CBS 342.82</strain>
    </source>
</reference>
<dbReference type="RefSeq" id="XP_033460516.1">
    <property type="nucleotide sequence ID" value="XM_033599577.1"/>
</dbReference>
<reference evidence="2" key="3">
    <citation type="submission" date="2025-08" db="UniProtKB">
        <authorList>
            <consortium name="RefSeq"/>
        </authorList>
    </citation>
    <scope>IDENTIFICATION</scope>
    <source>
        <strain evidence="2">CBS 342.82</strain>
    </source>
</reference>